<dbReference type="AlphaFoldDB" id="F2JLR5"/>
<sequence length="376" mass="44123">MLRLNHHNTIKHEKIITMDYPINTTNPRRHKHLNFEERMTIQIRLKDDFSPYKIAKELGRASNTIRNEIARCTVTQIKQGRKVQLYLADAGERIYLQHRTHCCPKFKRLSCNDFVSYVCTTMKLNKWSIDACVGYAILNQLFTRCEMVCTKALYNYIDLGLLEICNVNLPMKLRRNTKPKRVRTNRRILGISIKERPASIDTREEFGHWEIDTVIGTKDKNDSVLLTLAERKTRHYIVRKIESKTSHTVLKELSNLKEYYGKQFNQVFKSITSDNGQEFAQLFKIEQEASVKVYFTHPYASCERGTNERHNGMLRRFLPKGVAINGYSADDIAFIESWCNTLPRKLLNYHTPKELFEDELILFMPYNFSGEIKEHS</sequence>
<dbReference type="InterPro" id="IPR012337">
    <property type="entry name" value="RNaseH-like_sf"/>
</dbReference>
<dbReference type="PANTHER" id="PTHR10948">
    <property type="entry name" value="TRANSPOSASE"/>
    <property type="match status" value="1"/>
</dbReference>
<dbReference type="InterPro" id="IPR036397">
    <property type="entry name" value="RNaseH_sf"/>
</dbReference>
<dbReference type="GO" id="GO:0005829">
    <property type="term" value="C:cytosol"/>
    <property type="evidence" value="ECO:0007669"/>
    <property type="project" value="TreeGrafter"/>
</dbReference>
<dbReference type="GO" id="GO:0006310">
    <property type="term" value="P:DNA recombination"/>
    <property type="evidence" value="ECO:0007669"/>
    <property type="project" value="UniProtKB-KW"/>
</dbReference>
<dbReference type="Proteomes" id="UP000008467">
    <property type="component" value="Chromosome"/>
</dbReference>
<accession>F2JLR5</accession>
<dbReference type="GO" id="GO:0003676">
    <property type="term" value="F:nucleic acid binding"/>
    <property type="evidence" value="ECO:0007669"/>
    <property type="project" value="InterPro"/>
</dbReference>
<dbReference type="Gene3D" id="3.30.420.10">
    <property type="entry name" value="Ribonuclease H-like superfamily/Ribonuclease H"/>
    <property type="match status" value="1"/>
</dbReference>
<reference evidence="3 4" key="1">
    <citation type="journal article" date="2011" name="J. Bacteriol.">
        <title>Complete genome sequence of the cellulose-degrading bacterium Cellulosilyticum lentocellum.</title>
        <authorList>
            <consortium name="US DOE Joint Genome Institute"/>
            <person name="Miller D.A."/>
            <person name="Suen G."/>
            <person name="Bruce D."/>
            <person name="Copeland A."/>
            <person name="Cheng J.F."/>
            <person name="Detter C."/>
            <person name="Goodwin L.A."/>
            <person name="Han C.S."/>
            <person name="Hauser L.J."/>
            <person name="Land M.L."/>
            <person name="Lapidus A."/>
            <person name="Lucas S."/>
            <person name="Meincke L."/>
            <person name="Pitluck S."/>
            <person name="Tapia R."/>
            <person name="Teshima H."/>
            <person name="Woyke T."/>
            <person name="Fox B.G."/>
            <person name="Angert E.R."/>
            <person name="Currie C.R."/>
        </authorList>
    </citation>
    <scope>NUCLEOTIDE SEQUENCE [LARGE SCALE GENOMIC DNA]</scope>
    <source>
        <strain evidence="4">ATCC 49066 / DSM 5427 / NCIMB 11756 / RHM5</strain>
    </source>
</reference>
<dbReference type="PANTHER" id="PTHR10948:SF23">
    <property type="entry name" value="TRANSPOSASE INSI FOR INSERTION SEQUENCE ELEMENT IS30A-RELATED"/>
    <property type="match status" value="1"/>
</dbReference>
<evidence type="ECO:0000313" key="3">
    <source>
        <dbReference type="EMBL" id="ADZ84591.1"/>
    </source>
</evidence>
<dbReference type="GO" id="GO:0032196">
    <property type="term" value="P:transposition"/>
    <property type="evidence" value="ECO:0007669"/>
    <property type="project" value="TreeGrafter"/>
</dbReference>
<dbReference type="InterPro" id="IPR025246">
    <property type="entry name" value="IS30-like_HTH"/>
</dbReference>
<protein>
    <submittedName>
        <fullName evidence="3">Integrase catalytic region</fullName>
    </submittedName>
</protein>
<proteinExistence type="predicted"/>
<evidence type="ECO:0000259" key="2">
    <source>
        <dbReference type="PROSITE" id="PS50994"/>
    </source>
</evidence>
<evidence type="ECO:0000313" key="4">
    <source>
        <dbReference type="Proteomes" id="UP000008467"/>
    </source>
</evidence>
<dbReference type="EMBL" id="CP002582">
    <property type="protein sequence ID" value="ADZ84591.1"/>
    <property type="molecule type" value="Genomic_DNA"/>
</dbReference>
<keyword evidence="1" id="KW-0233">DNA recombination</keyword>
<dbReference type="KEGG" id="cle:Clole_2894"/>
<dbReference type="NCBIfam" id="NF033563">
    <property type="entry name" value="transpos_IS30"/>
    <property type="match status" value="1"/>
</dbReference>
<dbReference type="PROSITE" id="PS50994">
    <property type="entry name" value="INTEGRASE"/>
    <property type="match status" value="1"/>
</dbReference>
<dbReference type="Pfam" id="PF13936">
    <property type="entry name" value="HTH_38"/>
    <property type="match status" value="1"/>
</dbReference>
<dbReference type="Pfam" id="PF00665">
    <property type="entry name" value="rve"/>
    <property type="match status" value="1"/>
</dbReference>
<dbReference type="GO" id="GO:0015074">
    <property type="term" value="P:DNA integration"/>
    <property type="evidence" value="ECO:0007669"/>
    <property type="project" value="InterPro"/>
</dbReference>
<feature type="domain" description="Integrase catalytic" evidence="2">
    <location>
        <begin position="193"/>
        <end position="360"/>
    </location>
</feature>
<dbReference type="eggNOG" id="COG2826">
    <property type="taxonomic scope" value="Bacteria"/>
</dbReference>
<dbReference type="SUPFAM" id="SSF53098">
    <property type="entry name" value="Ribonuclease H-like"/>
    <property type="match status" value="1"/>
</dbReference>
<organism evidence="3 4">
    <name type="scientific">Cellulosilyticum lentocellum (strain ATCC 49066 / DSM 5427 / NCIMB 11756 / RHM5)</name>
    <name type="common">Clostridium lentocellum</name>
    <dbReference type="NCBI Taxonomy" id="642492"/>
    <lineage>
        <taxon>Bacteria</taxon>
        <taxon>Bacillati</taxon>
        <taxon>Bacillota</taxon>
        <taxon>Clostridia</taxon>
        <taxon>Lachnospirales</taxon>
        <taxon>Cellulosilyticaceae</taxon>
        <taxon>Cellulosilyticum</taxon>
    </lineage>
</organism>
<evidence type="ECO:0000256" key="1">
    <source>
        <dbReference type="ARBA" id="ARBA00023172"/>
    </source>
</evidence>
<dbReference type="InterPro" id="IPR053392">
    <property type="entry name" value="Transposase_IS30-like"/>
</dbReference>
<dbReference type="GO" id="GO:0004803">
    <property type="term" value="F:transposase activity"/>
    <property type="evidence" value="ECO:0007669"/>
    <property type="project" value="TreeGrafter"/>
</dbReference>
<dbReference type="InterPro" id="IPR001584">
    <property type="entry name" value="Integrase_cat-core"/>
</dbReference>
<name>F2JLR5_CELLD</name>
<gene>
    <name evidence="3" type="ordered locus">Clole_2894</name>
</gene>
<dbReference type="HOGENOM" id="CLU_035706_0_2_9"/>
<keyword evidence="4" id="KW-1185">Reference proteome</keyword>
<dbReference type="InterPro" id="IPR051917">
    <property type="entry name" value="Transposase-Integrase"/>
</dbReference>